<dbReference type="GO" id="GO:0051301">
    <property type="term" value="P:cell division"/>
    <property type="evidence" value="ECO:0007669"/>
    <property type="project" value="UniProtKB-KW"/>
</dbReference>
<dbReference type="InterPro" id="IPR052213">
    <property type="entry name" value="PAR3"/>
</dbReference>
<feature type="compositionally biased region" description="Basic and acidic residues" evidence="5">
    <location>
        <begin position="1042"/>
        <end position="1069"/>
    </location>
</feature>
<feature type="compositionally biased region" description="Polar residues" evidence="5">
    <location>
        <begin position="783"/>
        <end position="797"/>
    </location>
</feature>
<dbReference type="Pfam" id="PF12053">
    <property type="entry name" value="Par3_HAL_N_term"/>
    <property type="match status" value="1"/>
</dbReference>
<feature type="domain" description="PDZ" evidence="6">
    <location>
        <begin position="355"/>
        <end position="427"/>
    </location>
</feature>
<gene>
    <name evidence="7" type="ORF">pdam_00021501</name>
</gene>
<dbReference type="Gene3D" id="3.10.20.90">
    <property type="entry name" value="Phosphatidylinositol 3-kinase Catalytic Subunit, Chain A, domain 1"/>
    <property type="match status" value="1"/>
</dbReference>
<keyword evidence="3" id="KW-0677">Repeat</keyword>
<feature type="compositionally biased region" description="Basic and acidic residues" evidence="5">
    <location>
        <begin position="1000"/>
        <end position="1010"/>
    </location>
</feature>
<reference evidence="7 8" key="1">
    <citation type="journal article" date="2018" name="Sci. Rep.">
        <title>Comparative analysis of the Pocillopora damicornis genome highlights role of immune system in coral evolution.</title>
        <authorList>
            <person name="Cunning R."/>
            <person name="Bay R.A."/>
            <person name="Gillette P."/>
            <person name="Baker A.C."/>
            <person name="Traylor-Knowles N."/>
        </authorList>
    </citation>
    <scope>NUCLEOTIDE SEQUENCE [LARGE SCALE GENOMIC DNA]</scope>
    <source>
        <strain evidence="7">RSMAS</strain>
        <tissue evidence="7">Whole animal</tissue>
    </source>
</reference>
<comment type="similarity">
    <text evidence="1">Belongs to the PAR3 family.</text>
</comment>
<dbReference type="InterPro" id="IPR036034">
    <property type="entry name" value="PDZ_sf"/>
</dbReference>
<feature type="region of interest" description="Disordered" evidence="5">
    <location>
        <begin position="947"/>
        <end position="1131"/>
    </location>
</feature>
<dbReference type="GO" id="GO:0000226">
    <property type="term" value="P:microtubule cytoskeleton organization"/>
    <property type="evidence" value="ECO:0007669"/>
    <property type="project" value="TreeGrafter"/>
</dbReference>
<dbReference type="STRING" id="46731.A0A3M6TUA5"/>
<evidence type="ECO:0000256" key="5">
    <source>
        <dbReference type="SAM" id="MobiDB-lite"/>
    </source>
</evidence>
<feature type="region of interest" description="Disordered" evidence="5">
    <location>
        <begin position="236"/>
        <end position="277"/>
    </location>
</feature>
<dbReference type="Gene3D" id="2.30.42.10">
    <property type="match status" value="3"/>
</dbReference>
<dbReference type="GO" id="GO:0008104">
    <property type="term" value="P:intracellular protein localization"/>
    <property type="evidence" value="ECO:0007669"/>
    <property type="project" value="TreeGrafter"/>
</dbReference>
<dbReference type="GO" id="GO:0043296">
    <property type="term" value="C:apical junction complex"/>
    <property type="evidence" value="ECO:0007669"/>
    <property type="project" value="TreeGrafter"/>
</dbReference>
<feature type="compositionally biased region" description="Basic and acidic residues" evidence="5">
    <location>
        <begin position="120"/>
        <end position="134"/>
    </location>
</feature>
<feature type="domain" description="PDZ" evidence="6">
    <location>
        <begin position="509"/>
        <end position="594"/>
    </location>
</feature>
<feature type="region of interest" description="Disordered" evidence="5">
    <location>
        <begin position="445"/>
        <end position="478"/>
    </location>
</feature>
<evidence type="ECO:0000256" key="3">
    <source>
        <dbReference type="ARBA" id="ARBA00022737"/>
    </source>
</evidence>
<evidence type="ECO:0000259" key="6">
    <source>
        <dbReference type="PROSITE" id="PS50106"/>
    </source>
</evidence>
<evidence type="ECO:0000313" key="8">
    <source>
        <dbReference type="Proteomes" id="UP000275408"/>
    </source>
</evidence>
<dbReference type="PROSITE" id="PS50106">
    <property type="entry name" value="PDZ"/>
    <property type="match status" value="3"/>
</dbReference>
<feature type="compositionally biased region" description="Basic and acidic residues" evidence="5">
    <location>
        <begin position="193"/>
        <end position="209"/>
    </location>
</feature>
<dbReference type="PANTHER" id="PTHR16484">
    <property type="entry name" value="PARTITIONING DEFECTIVE 3 RELATED"/>
    <property type="match status" value="1"/>
</dbReference>
<feature type="compositionally biased region" description="Basic and acidic residues" evidence="5">
    <location>
        <begin position="748"/>
        <end position="761"/>
    </location>
</feature>
<comment type="caution">
    <text evidence="7">The sequence shown here is derived from an EMBL/GenBank/DDBJ whole genome shotgun (WGS) entry which is preliminary data.</text>
</comment>
<organism evidence="7 8">
    <name type="scientific">Pocillopora damicornis</name>
    <name type="common">Cauliflower coral</name>
    <name type="synonym">Millepora damicornis</name>
    <dbReference type="NCBI Taxonomy" id="46731"/>
    <lineage>
        <taxon>Eukaryota</taxon>
        <taxon>Metazoa</taxon>
        <taxon>Cnidaria</taxon>
        <taxon>Anthozoa</taxon>
        <taxon>Hexacorallia</taxon>
        <taxon>Scleractinia</taxon>
        <taxon>Astrocoeniina</taxon>
        <taxon>Pocilloporidae</taxon>
        <taxon>Pocillopora</taxon>
    </lineage>
</organism>
<protein>
    <recommendedName>
        <fullName evidence="6">PDZ domain-containing protein</fullName>
    </recommendedName>
</protein>
<feature type="compositionally biased region" description="Low complexity" evidence="5">
    <location>
        <begin position="236"/>
        <end position="247"/>
    </location>
</feature>
<dbReference type="Pfam" id="PF00595">
    <property type="entry name" value="PDZ"/>
    <property type="match status" value="3"/>
</dbReference>
<feature type="region of interest" description="Disordered" evidence="5">
    <location>
        <begin position="748"/>
        <end position="797"/>
    </location>
</feature>
<dbReference type="SUPFAM" id="SSF50156">
    <property type="entry name" value="PDZ domain-like"/>
    <property type="match status" value="3"/>
</dbReference>
<dbReference type="GO" id="GO:0030010">
    <property type="term" value="P:establishment of cell polarity"/>
    <property type="evidence" value="ECO:0007669"/>
    <property type="project" value="TreeGrafter"/>
</dbReference>
<evidence type="ECO:0000256" key="4">
    <source>
        <dbReference type="ARBA" id="ARBA00023306"/>
    </source>
</evidence>
<dbReference type="EMBL" id="RCHS01002916">
    <property type="protein sequence ID" value="RMX44995.1"/>
    <property type="molecule type" value="Genomic_DNA"/>
</dbReference>
<dbReference type="GO" id="GO:0005912">
    <property type="term" value="C:adherens junction"/>
    <property type="evidence" value="ECO:0007669"/>
    <property type="project" value="TreeGrafter"/>
</dbReference>
<keyword evidence="4" id="KW-0131">Cell cycle</keyword>
<feature type="compositionally biased region" description="Low complexity" evidence="5">
    <location>
        <begin position="313"/>
        <end position="327"/>
    </location>
</feature>
<feature type="domain" description="PDZ" evidence="6">
    <location>
        <begin position="625"/>
        <end position="704"/>
    </location>
</feature>
<dbReference type="CDD" id="cd23058">
    <property type="entry name" value="PDZ2_Par3-like"/>
    <property type="match status" value="1"/>
</dbReference>
<feature type="compositionally biased region" description="Basic and acidic residues" evidence="5">
    <location>
        <begin position="1094"/>
        <end position="1117"/>
    </location>
</feature>
<feature type="compositionally biased region" description="Polar residues" evidence="5">
    <location>
        <begin position="854"/>
        <end position="864"/>
    </location>
</feature>
<feature type="compositionally biased region" description="Polar residues" evidence="5">
    <location>
        <begin position="169"/>
        <end position="178"/>
    </location>
</feature>
<feature type="region of interest" description="Disordered" evidence="5">
    <location>
        <begin position="99"/>
        <end position="210"/>
    </location>
</feature>
<feature type="region of interest" description="Disordered" evidence="5">
    <location>
        <begin position="844"/>
        <end position="930"/>
    </location>
</feature>
<proteinExistence type="inferred from homology"/>
<name>A0A3M6TUA5_POCDA</name>
<feature type="compositionally biased region" description="Polar residues" evidence="5">
    <location>
        <begin position="99"/>
        <end position="114"/>
    </location>
</feature>
<feature type="compositionally biased region" description="Polar residues" evidence="5">
    <location>
        <begin position="764"/>
        <end position="773"/>
    </location>
</feature>
<dbReference type="GO" id="GO:0045197">
    <property type="term" value="P:establishment or maintenance of epithelial cell apical/basal polarity"/>
    <property type="evidence" value="ECO:0007669"/>
    <property type="project" value="TreeGrafter"/>
</dbReference>
<dbReference type="InterPro" id="IPR021922">
    <property type="entry name" value="Par3/HAL_N"/>
</dbReference>
<keyword evidence="8" id="KW-1185">Reference proteome</keyword>
<dbReference type="GO" id="GO:0016324">
    <property type="term" value="C:apical plasma membrane"/>
    <property type="evidence" value="ECO:0007669"/>
    <property type="project" value="TreeGrafter"/>
</dbReference>
<dbReference type="GO" id="GO:0005938">
    <property type="term" value="C:cell cortex"/>
    <property type="evidence" value="ECO:0007669"/>
    <property type="project" value="TreeGrafter"/>
</dbReference>
<dbReference type="GO" id="GO:0007155">
    <property type="term" value="P:cell adhesion"/>
    <property type="evidence" value="ECO:0007669"/>
    <property type="project" value="TreeGrafter"/>
</dbReference>
<feature type="region of interest" description="Disordered" evidence="5">
    <location>
        <begin position="1273"/>
        <end position="1328"/>
    </location>
</feature>
<feature type="compositionally biased region" description="Pro residues" evidence="5">
    <location>
        <begin position="158"/>
        <end position="167"/>
    </location>
</feature>
<keyword evidence="2" id="KW-0132">Cell division</keyword>
<accession>A0A3M6TUA5</accession>
<dbReference type="Proteomes" id="UP000275408">
    <property type="component" value="Unassembled WGS sequence"/>
</dbReference>
<dbReference type="GO" id="GO:0035091">
    <property type="term" value="F:phosphatidylinositol binding"/>
    <property type="evidence" value="ECO:0007669"/>
    <property type="project" value="TreeGrafter"/>
</dbReference>
<dbReference type="GO" id="GO:0051660">
    <property type="term" value="P:establishment of centrosome localization"/>
    <property type="evidence" value="ECO:0007669"/>
    <property type="project" value="TreeGrafter"/>
</dbReference>
<feature type="region of interest" description="Disordered" evidence="5">
    <location>
        <begin position="309"/>
        <end position="331"/>
    </location>
</feature>
<sequence>MKVTVCFDAVRVIVPCGNGELTVTELIERAPADEHVQVHFLETSDDRAILDPDDILSDVVDDKDKDRFTCGFDFASFCNELIRLLAVFQEGSSQFLHRPAQNGSYGTSASSIGTASPDLSLHEDEPPKYIEEPPLKQFAPTEPNANGEIKTEPRAVKSPPPPVPPKPVRNSTKNNSRISYIESIPSEDSGISSHDDRFRISSDSSKSETIESVVVKPTIYRTGEMTFVAVGRPVNQAVHNGHNGHNGHANHDRRRFSSTSSDHADNEHSDIEEETFSLGRNSTRKSMFVDSPILDRWAELQEERMFVNNANRSEPVSTVTSPSEPSSIEPDFALKYDDDQRSQSSHSSGEPDMIMIELNREDPQEPLGFTVTGYRTADSRELGLIVRDISPSGCAARDGRLEIADRIVEVNGLSLLDVPNKRAEELFAGAIKASVVNLGVSRTHSFVPGQKSDTPHEDEVVHTQPMEENNESQEQDQTQRGILPLTPQSMISSPSIPDNSFKKVNKRILVELMKGTDGLGFSITSRDNPAGGNTPIFVKSILPKGAAIEDGQLRAGDQIVEVNGQKMFGKSQAEAVNVLRSTKGLVKILVQREETVQSPRAPAIEVNEDSMSHFREEGLQVLTFKIALDVSGAAGLGVSVKGKSRGTTAEGRDSPQDKGIFVKSIIPGGAAAKDGRLCPNDQLLRVNGKSLVGLTNQSAMDTLRIAMQSTRPNQAFIDVTIAREQEEAPPPPGELFHSKSLERLNAPDQERPIEASSEERLIGGSQSRTSETDGGSLKKERLPSSQEDQFNESMVSRNLSPIRARNAVHRNDSYCVAINKSQTPGSPFYSPFRQRPVHRPSPLAMANDRVPPLATSSPARTSTPMDGRSENGIESGANVLTGRPISTIAIPTPPLESTDEKPSSPSQAPVKPLAPQPPPRWDSEVDPSANNNYNLQARLKLRLKMPDAERPQEEGTNSKPPSPPSQFSNQSPSQECPPSYDQAVARLGRSPHASVSSEHATPREQRKSLTEENAENSIIAPPSPFSTEENPFQRDGFGRTSMSEKRGRATLDARQSEFFVKREQDRNEEYSSPSEDGEIDEEKPGLTVTRQPLRRADSDDEQLRHQLEEESKEEKRPSPYGRMTKSRSTGQLKLVGLTKAKEKNKKEIITDKGFFFISRAKSNDNLSFTSAVENANRSYPGDFQNGHARFSPSDEQEVPITMRSNADFTAVQQKLGAKKPFYKGISSVFKIGKNKRGDYNLSEYDGPAFKHTYNKEALIDFPAEQRYRQLVNHYGQDKSSERASTLPTRGRKKREAREKEAEQRRPPPPPPPQVMKVGRVTVTAPTRV</sequence>
<feature type="compositionally biased region" description="Low complexity" evidence="5">
    <location>
        <begin position="965"/>
        <end position="974"/>
    </location>
</feature>
<evidence type="ECO:0000256" key="2">
    <source>
        <dbReference type="ARBA" id="ARBA00022618"/>
    </source>
</evidence>
<dbReference type="OrthoDB" id="6264899at2759"/>
<dbReference type="SMART" id="SM00228">
    <property type="entry name" value="PDZ"/>
    <property type="match status" value="3"/>
</dbReference>
<feature type="compositionally biased region" description="Basic and acidic residues" evidence="5">
    <location>
        <begin position="1295"/>
        <end position="1305"/>
    </location>
</feature>
<dbReference type="InterPro" id="IPR001478">
    <property type="entry name" value="PDZ"/>
</dbReference>
<dbReference type="PANTHER" id="PTHR16484:SF17">
    <property type="entry name" value="BAZOOKA, ISOFORM B"/>
    <property type="match status" value="1"/>
</dbReference>
<evidence type="ECO:0000256" key="1">
    <source>
        <dbReference type="ARBA" id="ARBA00005358"/>
    </source>
</evidence>
<evidence type="ECO:0000313" key="7">
    <source>
        <dbReference type="EMBL" id="RMX44995.1"/>
    </source>
</evidence>